<evidence type="ECO:0000256" key="1">
    <source>
        <dbReference type="ARBA" id="ARBA00004328"/>
    </source>
</evidence>
<feature type="domain" description="Phage capsid-like C-terminal" evidence="3">
    <location>
        <begin position="177"/>
        <end position="439"/>
    </location>
</feature>
<dbReference type="Gene3D" id="3.30.2320.10">
    <property type="entry name" value="hypothetical protein PF0899 domain"/>
    <property type="match status" value="1"/>
</dbReference>
<evidence type="ECO:0000313" key="4">
    <source>
        <dbReference type="EMBL" id="MRW86787.1"/>
    </source>
</evidence>
<feature type="chain" id="PRO_5032282759" evidence="2">
    <location>
        <begin position="28"/>
        <end position="449"/>
    </location>
</feature>
<evidence type="ECO:0000313" key="5">
    <source>
        <dbReference type="Proteomes" id="UP000439986"/>
    </source>
</evidence>
<reference evidence="4 5" key="1">
    <citation type="submission" date="2019-11" db="EMBL/GenBank/DDBJ databases">
        <title>Novel species isolated from a subtropical stream in China.</title>
        <authorList>
            <person name="Lu H."/>
        </authorList>
    </citation>
    <scope>NUCLEOTIDE SEQUENCE [LARGE SCALE GENOMIC DNA]</scope>
    <source>
        <strain evidence="4 5">FT26W</strain>
    </source>
</reference>
<dbReference type="Gene3D" id="3.30.2400.10">
    <property type="entry name" value="Major capsid protein gp5"/>
    <property type="match status" value="1"/>
</dbReference>
<proteinExistence type="predicted"/>
<feature type="signal peptide" evidence="2">
    <location>
        <begin position="1"/>
        <end position="27"/>
    </location>
</feature>
<dbReference type="Proteomes" id="UP000439986">
    <property type="component" value="Unassembled WGS sequence"/>
</dbReference>
<organism evidence="4 5">
    <name type="scientific">Duganella aquatilis</name>
    <dbReference type="NCBI Taxonomy" id="2666082"/>
    <lineage>
        <taxon>Bacteria</taxon>
        <taxon>Pseudomonadati</taxon>
        <taxon>Pseudomonadota</taxon>
        <taxon>Betaproteobacteria</taxon>
        <taxon>Burkholderiales</taxon>
        <taxon>Oxalobacteraceae</taxon>
        <taxon>Telluria group</taxon>
        <taxon>Duganella</taxon>
    </lineage>
</organism>
<keyword evidence="2" id="KW-0732">Signal</keyword>
<accession>A0A844D139</accession>
<dbReference type="Pfam" id="PF05065">
    <property type="entry name" value="Phage_capsid"/>
    <property type="match status" value="1"/>
</dbReference>
<dbReference type="InterPro" id="IPR054612">
    <property type="entry name" value="Phage_capsid-like_C"/>
</dbReference>
<comment type="caution">
    <text evidence="4">The sequence shown here is derived from an EMBL/GenBank/DDBJ whole genome shotgun (WGS) entry which is preliminary data.</text>
</comment>
<dbReference type="InterPro" id="IPR024455">
    <property type="entry name" value="Phage_capsid"/>
</dbReference>
<evidence type="ECO:0000259" key="3">
    <source>
        <dbReference type="Pfam" id="PF05065"/>
    </source>
</evidence>
<keyword evidence="5" id="KW-1185">Reference proteome</keyword>
<evidence type="ECO:0000256" key="2">
    <source>
        <dbReference type="SAM" id="SignalP"/>
    </source>
</evidence>
<comment type="subcellular location">
    <subcellularLocation>
        <location evidence="1">Virion</location>
    </subcellularLocation>
</comment>
<dbReference type="SUPFAM" id="SSF56563">
    <property type="entry name" value="Major capsid protein gp5"/>
    <property type="match status" value="1"/>
</dbReference>
<gene>
    <name evidence="4" type="ORF">GJ698_22200</name>
</gene>
<dbReference type="RefSeq" id="WP_154360042.1">
    <property type="nucleotide sequence ID" value="NZ_WKJL01000019.1"/>
</dbReference>
<protein>
    <submittedName>
        <fullName evidence="4">Phage major capsid protein</fullName>
    </submittedName>
</protein>
<name>A0A844D139_9BURK</name>
<dbReference type="AlphaFoldDB" id="A0A844D139"/>
<dbReference type="EMBL" id="WKJL01000019">
    <property type="protein sequence ID" value="MRW86787.1"/>
    <property type="molecule type" value="Genomic_DNA"/>
</dbReference>
<dbReference type="NCBIfam" id="TIGR01554">
    <property type="entry name" value="major_cap_HK97"/>
    <property type="match status" value="1"/>
</dbReference>
<sequence>MKRTVYGVQLRAVVLVGLAAAAAVAHACGFDLPSLFGLTESASTHGAALSMGAAALISGEIDGSHIMKALDSIETKMSAMSDKATAEIKDLGAVTKDTKTALDNIGTEQRALADRLLQLEQKSTAQKDDETPADESVGQLFVKHANYDNFLKNDGRIKTRAEVKNTVTNTVGATFSERRPNIIEGAFRVFTLEDLMTRIPTTSNAIDWVRENVFTNGAAETAEGAAIPQTSLTFTPSQMPVSTISHYIKISRQLAMDNAALAAYINRRMVYGVNLRAENQIIAGNGVTPNMSGLTLAGNYVAHGYTAAILAAAGLLNNRFDLIGKMIGDCAASDNPAEVIILNTADWWTLRLAKDQTGRYLLGDPGSNVVPMLYGLPVVASNAMTAGKVWVGALRQAVTLHYREGIVIDLSDSDADNFTNGLVTIRAERRLAQTVDKPAGCRFGDLVPA</sequence>